<feature type="domain" description="SnoaL-like" evidence="1">
    <location>
        <begin position="10"/>
        <end position="132"/>
    </location>
</feature>
<proteinExistence type="predicted"/>
<gene>
    <name evidence="2" type="ORF">Mth01_03310</name>
</gene>
<organism evidence="2 3">
    <name type="scientific">Sphaerimonospora thailandensis</name>
    <dbReference type="NCBI Taxonomy" id="795644"/>
    <lineage>
        <taxon>Bacteria</taxon>
        <taxon>Bacillati</taxon>
        <taxon>Actinomycetota</taxon>
        <taxon>Actinomycetes</taxon>
        <taxon>Streptosporangiales</taxon>
        <taxon>Streptosporangiaceae</taxon>
        <taxon>Sphaerimonospora</taxon>
    </lineage>
</organism>
<dbReference type="Proteomes" id="UP000610966">
    <property type="component" value="Unassembled WGS sequence"/>
</dbReference>
<keyword evidence="3" id="KW-1185">Reference proteome</keyword>
<name>A0A8J3R438_9ACTN</name>
<dbReference type="InterPro" id="IPR032710">
    <property type="entry name" value="NTF2-like_dom_sf"/>
</dbReference>
<dbReference type="InterPro" id="IPR037401">
    <property type="entry name" value="SnoaL-like"/>
</dbReference>
<accession>A0A8J3R438</accession>
<reference evidence="2" key="1">
    <citation type="submission" date="2021-01" db="EMBL/GenBank/DDBJ databases">
        <title>Whole genome shotgun sequence of Sphaerimonospora thailandensis NBRC 107569.</title>
        <authorList>
            <person name="Komaki H."/>
            <person name="Tamura T."/>
        </authorList>
    </citation>
    <scope>NUCLEOTIDE SEQUENCE</scope>
    <source>
        <strain evidence="2">NBRC 107569</strain>
    </source>
</reference>
<protein>
    <recommendedName>
        <fullName evidence="1">SnoaL-like domain-containing protein</fullName>
    </recommendedName>
</protein>
<evidence type="ECO:0000313" key="3">
    <source>
        <dbReference type="Proteomes" id="UP000610966"/>
    </source>
</evidence>
<dbReference type="Pfam" id="PF13577">
    <property type="entry name" value="SnoaL_4"/>
    <property type="match status" value="1"/>
</dbReference>
<evidence type="ECO:0000313" key="2">
    <source>
        <dbReference type="EMBL" id="GIH68078.1"/>
    </source>
</evidence>
<dbReference type="RefSeq" id="WP_204010090.1">
    <property type="nucleotide sequence ID" value="NZ_BOOG01000004.1"/>
</dbReference>
<dbReference type="EMBL" id="BOOG01000004">
    <property type="protein sequence ID" value="GIH68078.1"/>
    <property type="molecule type" value="Genomic_DNA"/>
</dbReference>
<dbReference type="AlphaFoldDB" id="A0A8J3R438"/>
<evidence type="ECO:0000259" key="1">
    <source>
        <dbReference type="Pfam" id="PF13577"/>
    </source>
</evidence>
<dbReference type="Gene3D" id="3.10.450.50">
    <property type="match status" value="1"/>
</dbReference>
<sequence length="180" mass="20648">MTVARQRSEWSDRQEIHDVVLRYCRGIDRLDFDLVRSAYHPGAIDHHTGFEGTVEEFLAWVEPKLRARLGGTMHIVGNHLVELYGDVAIAETYGTFVHWGEPADDPRVNFTSGARYVDHMTCRDGRWAISERWAVREWTRSEAGRFVAKEGDGPTGRRDEHDPLILLQRRIAPAKPENGR</sequence>
<dbReference type="SUPFAM" id="SSF54427">
    <property type="entry name" value="NTF2-like"/>
    <property type="match status" value="1"/>
</dbReference>
<comment type="caution">
    <text evidence="2">The sequence shown here is derived from an EMBL/GenBank/DDBJ whole genome shotgun (WGS) entry which is preliminary data.</text>
</comment>